<dbReference type="InterPro" id="IPR010140">
    <property type="entry name" value="Histidinol_P_phosphatase_HisJ"/>
</dbReference>
<dbReference type="Gene3D" id="3.20.20.140">
    <property type="entry name" value="Metal-dependent hydrolases"/>
    <property type="match status" value="1"/>
</dbReference>
<dbReference type="eggNOG" id="ENOG502RXUQ">
    <property type="taxonomic scope" value="Eukaryota"/>
</dbReference>
<dbReference type="GO" id="GO:0000105">
    <property type="term" value="P:L-histidine biosynthetic process"/>
    <property type="evidence" value="ECO:0007669"/>
    <property type="project" value="UniProtKB-UniRule"/>
</dbReference>
<dbReference type="AlphaFoldDB" id="J7RWD9"/>
<dbReference type="InterPro" id="IPR016195">
    <property type="entry name" value="Pol/histidinol_Pase-like"/>
</dbReference>
<name>J7RWD9_HUIN7</name>
<proteinExistence type="inferred from homology"/>
<dbReference type="EMBL" id="HE978316">
    <property type="protein sequence ID" value="CCK69317.1"/>
    <property type="molecule type" value="Genomic_DNA"/>
</dbReference>
<keyword evidence="6 8" id="KW-0368">Histidine biosynthesis</keyword>
<dbReference type="Proteomes" id="UP000006310">
    <property type="component" value="Chromosome 3"/>
</dbReference>
<evidence type="ECO:0000256" key="7">
    <source>
        <dbReference type="ARBA" id="ARBA00049158"/>
    </source>
</evidence>
<comment type="catalytic activity">
    <reaction evidence="7 8">
        <text>L-histidinol phosphate + H2O = L-histidinol + phosphate</text>
        <dbReference type="Rhea" id="RHEA:14465"/>
        <dbReference type="ChEBI" id="CHEBI:15377"/>
        <dbReference type="ChEBI" id="CHEBI:43474"/>
        <dbReference type="ChEBI" id="CHEBI:57699"/>
        <dbReference type="ChEBI" id="CHEBI:57980"/>
        <dbReference type="EC" id="3.1.3.15"/>
    </reaction>
</comment>
<dbReference type="Pfam" id="PF02811">
    <property type="entry name" value="PHP"/>
    <property type="match status" value="1"/>
</dbReference>
<evidence type="ECO:0000313" key="10">
    <source>
        <dbReference type="EMBL" id="CCK69317.1"/>
    </source>
</evidence>
<evidence type="ECO:0000256" key="3">
    <source>
        <dbReference type="ARBA" id="ARBA00013085"/>
    </source>
</evidence>
<dbReference type="PANTHER" id="PTHR21039:SF0">
    <property type="entry name" value="HISTIDINOL-PHOSPHATASE"/>
    <property type="match status" value="1"/>
</dbReference>
<dbReference type="KEGG" id="kng:KNAG_0C02050"/>
<dbReference type="HOGENOM" id="CLU_054611_0_1_1"/>
<dbReference type="OMA" id="DYDRPMY"/>
<dbReference type="GO" id="GO:0005737">
    <property type="term" value="C:cytoplasm"/>
    <property type="evidence" value="ECO:0007669"/>
    <property type="project" value="TreeGrafter"/>
</dbReference>
<feature type="domain" description="PHP" evidence="9">
    <location>
        <begin position="4"/>
        <end position="241"/>
    </location>
</feature>
<keyword evidence="5 8" id="KW-0378">Hydrolase</keyword>
<protein>
    <recommendedName>
        <fullName evidence="3 8">Histidinol-phosphatase</fullName>
        <shortName evidence="8">HolPase</shortName>
        <ecNumber evidence="3 8">3.1.3.15</ecNumber>
    </recommendedName>
</protein>
<comment type="similarity">
    <text evidence="2 8">Belongs to the PHP hydrolase family. HisK subfamily.</text>
</comment>
<evidence type="ECO:0000256" key="6">
    <source>
        <dbReference type="ARBA" id="ARBA00023102"/>
    </source>
</evidence>
<evidence type="ECO:0000313" key="11">
    <source>
        <dbReference type="Proteomes" id="UP000006310"/>
    </source>
</evidence>
<dbReference type="OrthoDB" id="5957391at2759"/>
<accession>J7RWD9</accession>
<keyword evidence="11" id="KW-1185">Reference proteome</keyword>
<reference evidence="10 11" key="1">
    <citation type="journal article" date="2011" name="Proc. Natl. Acad. Sci. U.S.A.">
        <title>Evolutionary erosion of yeast sex chromosomes by mating-type switching accidents.</title>
        <authorList>
            <person name="Gordon J.L."/>
            <person name="Armisen D."/>
            <person name="Proux-Wera E."/>
            <person name="Oheigeartaigh S.S."/>
            <person name="Byrne K.P."/>
            <person name="Wolfe K.H."/>
        </authorList>
    </citation>
    <scope>NUCLEOTIDE SEQUENCE [LARGE SCALE GENOMIC DNA]</scope>
    <source>
        <strain evidence="11">ATCC MYA-139 / BCRC 22969 / CBS 8797 / CCRC 22969 / KCTC 17520 / NBRC 10181 / NCYC 3082</strain>
    </source>
</reference>
<evidence type="ECO:0000256" key="8">
    <source>
        <dbReference type="RuleBase" id="RU366003"/>
    </source>
</evidence>
<dbReference type="SUPFAM" id="SSF89550">
    <property type="entry name" value="PHP domain-like"/>
    <property type="match status" value="1"/>
</dbReference>
<dbReference type="GeneID" id="34524997"/>
<dbReference type="NCBIfam" id="TIGR01856">
    <property type="entry name" value="hisJ_fam"/>
    <property type="match status" value="1"/>
</dbReference>
<dbReference type="InterPro" id="IPR004013">
    <property type="entry name" value="PHP_dom"/>
</dbReference>
<dbReference type="UniPathway" id="UPA00031">
    <property type="reaction ID" value="UER00013"/>
</dbReference>
<evidence type="ECO:0000256" key="5">
    <source>
        <dbReference type="ARBA" id="ARBA00022801"/>
    </source>
</evidence>
<gene>
    <name evidence="10" type="primary">KNAG0C02050</name>
    <name evidence="10" type="ordered locus">KNAG_0C02050</name>
</gene>
<dbReference type="STRING" id="1071383.J7RWD9"/>
<dbReference type="PANTHER" id="PTHR21039">
    <property type="entry name" value="HISTIDINOL PHOSPHATASE-RELATED"/>
    <property type="match status" value="1"/>
</dbReference>
<dbReference type="EC" id="3.1.3.15" evidence="3 8"/>
<evidence type="ECO:0000256" key="2">
    <source>
        <dbReference type="ARBA" id="ARBA00009152"/>
    </source>
</evidence>
<organism evidence="10 11">
    <name type="scientific">Huiozyma naganishii (strain ATCC MYA-139 / BCRC 22969 / CBS 8797 / KCTC 17520 / NBRC 10181 / NCYC 3082 / Yp74L-3)</name>
    <name type="common">Yeast</name>
    <name type="synonym">Kazachstania naganishii</name>
    <dbReference type="NCBI Taxonomy" id="1071383"/>
    <lineage>
        <taxon>Eukaryota</taxon>
        <taxon>Fungi</taxon>
        <taxon>Dikarya</taxon>
        <taxon>Ascomycota</taxon>
        <taxon>Saccharomycotina</taxon>
        <taxon>Saccharomycetes</taxon>
        <taxon>Saccharomycetales</taxon>
        <taxon>Saccharomycetaceae</taxon>
        <taxon>Huiozyma</taxon>
    </lineage>
</organism>
<keyword evidence="4 8" id="KW-0028">Amino-acid biosynthesis</keyword>
<dbReference type="RefSeq" id="XP_022463563.1">
    <property type="nucleotide sequence ID" value="XM_022606915.1"/>
</dbReference>
<evidence type="ECO:0000259" key="9">
    <source>
        <dbReference type="Pfam" id="PF02811"/>
    </source>
</evidence>
<dbReference type="GO" id="GO:0004401">
    <property type="term" value="F:histidinol-phosphatase activity"/>
    <property type="evidence" value="ECO:0007669"/>
    <property type="project" value="UniProtKB-UniRule"/>
</dbReference>
<reference evidence="11" key="2">
    <citation type="submission" date="2012-08" db="EMBL/GenBank/DDBJ databases">
        <title>Genome sequence of Kazachstania naganishii.</title>
        <authorList>
            <person name="Gordon J.L."/>
            <person name="Armisen D."/>
            <person name="Proux-Wera E."/>
            <person name="OhEigeartaigh S.S."/>
            <person name="Byrne K.P."/>
            <person name="Wolfe K.H."/>
        </authorList>
    </citation>
    <scope>NUCLEOTIDE SEQUENCE [LARGE SCALE GENOMIC DNA]</scope>
    <source>
        <strain evidence="11">ATCC MYA-139 / BCRC 22969 / CBS 8797 / CCRC 22969 / KCTC 17520 / NBRC 10181 / NCYC 3082</strain>
    </source>
</reference>
<comment type="pathway">
    <text evidence="1 8">Amino-acid biosynthesis; L-histidine biosynthesis; L-histidine from 5-phospho-alpha-D-ribose 1-diphosphate: step 8/9.</text>
</comment>
<evidence type="ECO:0000256" key="1">
    <source>
        <dbReference type="ARBA" id="ARBA00004970"/>
    </source>
</evidence>
<evidence type="ECO:0000256" key="4">
    <source>
        <dbReference type="ARBA" id="ARBA00022605"/>
    </source>
</evidence>
<sequence>MYSHHTHSGDYSQHGYSPLNDMVERASQLNFKTFCLTEHMPRLSAQYLYPEEIHSEDAEDDVARLLEDWEKFVEHARRIQLQHKDDPLKIIVGAESESCDTEQIEYCKSLQERYSHTVKFFVGSVHHVNGIPIDFDSSNWNRALESCGNNLLQLITRYYETQYEMLQLLKPKIVGHFDLYKLHLPEDLKVDTESGQVTTAPAGRHVKDNEIFDLWPSLEQLVLRNLQFISDYGGILEVNTSALRKGLQEPYPGLRICQLNQLHGNGKFVLSDDSHSVDQVGTHYGEAIAFLRDTVKLSQLHYLQLEGPEEDQLVERTVPITEIISQFEHI</sequence>